<keyword evidence="6" id="KW-0326">Glycosidase</keyword>
<evidence type="ECO:0000256" key="5">
    <source>
        <dbReference type="ARBA" id="ARBA00023277"/>
    </source>
</evidence>
<dbReference type="Gene3D" id="1.10.287.1170">
    <property type="entry name" value="glycoside hydrolase family 81 endo-[beta] glucanase"/>
    <property type="match status" value="1"/>
</dbReference>
<evidence type="ECO:0000256" key="2">
    <source>
        <dbReference type="ARBA" id="ARBA00010730"/>
    </source>
</evidence>
<reference evidence="12 13" key="1">
    <citation type="submission" date="2015-10" db="EMBL/GenBank/DDBJ databases">
        <title>Full genome of DAOMC 229536 Phialocephala scopiformis, a fungal endophyte of spruce producing the potent anti-insectan compound rugulosin.</title>
        <authorList>
            <consortium name="DOE Joint Genome Institute"/>
            <person name="Walker A.K."/>
            <person name="Frasz S.L."/>
            <person name="Seifert K.A."/>
            <person name="Miller J.D."/>
            <person name="Mondo S.J."/>
            <person name="Labutti K."/>
            <person name="Lipzen A."/>
            <person name="Dockter R."/>
            <person name="Kennedy M."/>
            <person name="Grigoriev I.V."/>
            <person name="Spatafora J.W."/>
        </authorList>
    </citation>
    <scope>NUCLEOTIDE SEQUENCE [LARGE SCALE GENOMIC DNA]</scope>
    <source>
        <strain evidence="12 13">CBS 120377</strain>
    </source>
</reference>
<dbReference type="PANTHER" id="PTHR31983">
    <property type="entry name" value="ENDO-1,3(4)-BETA-GLUCANASE 1"/>
    <property type="match status" value="1"/>
</dbReference>
<evidence type="ECO:0000256" key="9">
    <source>
        <dbReference type="SAM" id="SignalP"/>
    </source>
</evidence>
<evidence type="ECO:0000313" key="12">
    <source>
        <dbReference type="EMBL" id="KUJ21739.1"/>
    </source>
</evidence>
<dbReference type="Gene3D" id="2.70.98.30">
    <property type="entry name" value="Golgi alpha-mannosidase II, domain 4"/>
    <property type="match status" value="1"/>
</dbReference>
<dbReference type="GO" id="GO:0000272">
    <property type="term" value="P:polysaccharide catabolic process"/>
    <property type="evidence" value="ECO:0007669"/>
    <property type="project" value="UniProtKB-KW"/>
</dbReference>
<comment type="similarity">
    <text evidence="2">Belongs to the glycosyl hydrolase 81 family.</text>
</comment>
<name>A0A194XNQ1_MOLSC</name>
<evidence type="ECO:0000259" key="10">
    <source>
        <dbReference type="Pfam" id="PF03639"/>
    </source>
</evidence>
<evidence type="ECO:0000256" key="1">
    <source>
        <dbReference type="ARBA" id="ARBA00000382"/>
    </source>
</evidence>
<dbReference type="GeneID" id="28829087"/>
<dbReference type="InterPro" id="IPR040451">
    <property type="entry name" value="GH81_N"/>
</dbReference>
<sequence>MKATGWLTVLQALAVFAVPLQGGHELWKPVQLAPSSVQGSVETATVLPQTNQQTTIHEPTLVTRISQESHESVDWVDSVSVAPTTTFAGTTLAARSAAPLASIPISDEGEHFASVKTSTVVPSVPVRTTPTKSGTAQVLPSLTTAIPHTTGSVITSLVTEGEPTLPPLLSTSISSPTSLLVLAAGATSSKPSSATNKSPLVMGSQNIFQPIATNAPPSAIGTRPDHPVPRLGIQAQSSPIGTNKFYANFFLGSQTAAAWTHPYSVAWSKGGGSSKSWGMSIQHIDASQRVFGPDPNANPAQYFINPIGIQSIVLSAMELGASTTISMDTVTEFSANVNLLQSPGAGPSVTFPLVQGMGFVSGIYTGSTPILQTGVFFRSITKVTTSPKPGVTKYSILLEDGKVWLLYAYSPSGAGLEFTVVNNGLAQATSGFNGIIQIAKSTSSMSEALYDAACGAYPTTTTISGSVNGATGSYTLSFSAAGMLNTDLLMFALPHHIESFDANTASGVTSFTLDTTTKGTATAVVGNSWTMIENLPVAMGFGPYNPSAGNPGSQGSTKFSFSQSTMAAMQAVAQSEISQNMSIQTNLNSMYYSGKALAKFAQIVYAQAALLDNPGLAQAGLNELKQAFALFAQNQQQYPLVYETAWGGIVSTASYVTGNSGVDFGNTYYNDHHFHYGYFILTGAIIGTLDPTWLPANAPYIDALARDIANPSPLDPYFPVSRNMDWYHGHSWAHGLYETFDGKDQESSSEDAMSAYALKMWGFASGNANLEAVGNLQLAVTARAIQNYYLYTNSNVIQPPNFIGNKAAGILFENKIDHTTYFGTNVEYIEGIHMLPLLPCSSLTRTKEFVQEEWDKYFSNGRAATVQGGWRGVLYANLALVNPAAAWQYFTAANFDPSTLDGGASRTWYMAMAAGMGGAQ</sequence>
<feature type="domain" description="Glycosyl hydrolase family 81 C-terminal" evidence="11">
    <location>
        <begin position="561"/>
        <end position="910"/>
    </location>
</feature>
<comment type="catalytic activity">
    <reaction evidence="1">
        <text>Hydrolysis of (1-&gt;3)-beta-D-glucosidic linkages in (1-&gt;3)-beta-D-glucans.</text>
        <dbReference type="EC" id="3.2.1.39"/>
    </reaction>
</comment>
<dbReference type="KEGG" id="psco:LY89DRAFT_729243"/>
<organism evidence="12 13">
    <name type="scientific">Mollisia scopiformis</name>
    <name type="common">Conifer needle endophyte fungus</name>
    <name type="synonym">Phialocephala scopiformis</name>
    <dbReference type="NCBI Taxonomy" id="149040"/>
    <lineage>
        <taxon>Eukaryota</taxon>
        <taxon>Fungi</taxon>
        <taxon>Dikarya</taxon>
        <taxon>Ascomycota</taxon>
        <taxon>Pezizomycotina</taxon>
        <taxon>Leotiomycetes</taxon>
        <taxon>Helotiales</taxon>
        <taxon>Mollisiaceae</taxon>
        <taxon>Mollisia</taxon>
    </lineage>
</organism>
<evidence type="ECO:0000256" key="4">
    <source>
        <dbReference type="ARBA" id="ARBA00022801"/>
    </source>
</evidence>
<keyword evidence="13" id="KW-1185">Reference proteome</keyword>
<evidence type="ECO:0000256" key="8">
    <source>
        <dbReference type="ARBA" id="ARBA00023326"/>
    </source>
</evidence>
<dbReference type="InterPro" id="IPR040720">
    <property type="entry name" value="GH81_C"/>
</dbReference>
<evidence type="ECO:0000259" key="11">
    <source>
        <dbReference type="Pfam" id="PF17652"/>
    </source>
</evidence>
<dbReference type="Pfam" id="PF17652">
    <property type="entry name" value="Glyco_hydro81C"/>
    <property type="match status" value="1"/>
</dbReference>
<dbReference type="OrthoDB" id="4473401at2759"/>
<dbReference type="GO" id="GO:0042973">
    <property type="term" value="F:glucan endo-1,3-beta-D-glucosidase activity"/>
    <property type="evidence" value="ECO:0007669"/>
    <property type="project" value="UniProtKB-EC"/>
</dbReference>
<gene>
    <name evidence="12" type="ORF">LY89DRAFT_729243</name>
</gene>
<protein>
    <recommendedName>
        <fullName evidence="3">glucan endo-1,3-beta-D-glucosidase</fullName>
        <ecNumber evidence="3">3.2.1.39</ecNumber>
    </recommendedName>
</protein>
<evidence type="ECO:0000313" key="13">
    <source>
        <dbReference type="Proteomes" id="UP000070700"/>
    </source>
</evidence>
<keyword evidence="8" id="KW-0624">Polysaccharide degradation</keyword>
<evidence type="ECO:0000256" key="6">
    <source>
        <dbReference type="ARBA" id="ARBA00023295"/>
    </source>
</evidence>
<dbReference type="PANTHER" id="PTHR31983:SF0">
    <property type="entry name" value="GLUCAN ENDO-1,3-BETA-D-GLUCOSIDASE 2"/>
    <property type="match status" value="1"/>
</dbReference>
<feature type="chain" id="PRO_5008268493" description="glucan endo-1,3-beta-D-glucosidase" evidence="9">
    <location>
        <begin position="23"/>
        <end position="920"/>
    </location>
</feature>
<dbReference type="InterPro" id="IPR005200">
    <property type="entry name" value="Endo-beta-glucanase"/>
</dbReference>
<keyword evidence="9" id="KW-0732">Signal</keyword>
<dbReference type="Gene3D" id="1.20.5.420">
    <property type="entry name" value="Immunoglobulin FC, subunit C"/>
    <property type="match status" value="1"/>
</dbReference>
<dbReference type="Proteomes" id="UP000070700">
    <property type="component" value="Unassembled WGS sequence"/>
</dbReference>
<dbReference type="AlphaFoldDB" id="A0A194XNQ1"/>
<dbReference type="PROSITE" id="PS52008">
    <property type="entry name" value="GH81"/>
    <property type="match status" value="1"/>
</dbReference>
<dbReference type="GO" id="GO:0052861">
    <property type="term" value="F:endo-1,3(4)-beta-glucanase activity"/>
    <property type="evidence" value="ECO:0007669"/>
    <property type="project" value="InterPro"/>
</dbReference>
<dbReference type="RefSeq" id="XP_018076094.1">
    <property type="nucleotide sequence ID" value="XM_018219361.1"/>
</dbReference>
<dbReference type="EMBL" id="KQ947407">
    <property type="protein sequence ID" value="KUJ21739.1"/>
    <property type="molecule type" value="Genomic_DNA"/>
</dbReference>
<keyword evidence="4 12" id="KW-0378">Hydrolase</keyword>
<feature type="signal peptide" evidence="9">
    <location>
        <begin position="1"/>
        <end position="22"/>
    </location>
</feature>
<keyword evidence="5" id="KW-0119">Carbohydrate metabolism</keyword>
<dbReference type="FunCoup" id="A0A194XNQ1">
    <property type="interactions" value="232"/>
</dbReference>
<dbReference type="Pfam" id="PF03639">
    <property type="entry name" value="Glyco_hydro_81"/>
    <property type="match status" value="1"/>
</dbReference>
<keyword evidence="7" id="KW-0961">Cell wall biogenesis/degradation</keyword>
<dbReference type="FunFam" id="2.70.98.30:FF:000006">
    <property type="entry name" value="Endo-1,3-beta-glucanase Engl1"/>
    <property type="match status" value="1"/>
</dbReference>
<evidence type="ECO:0000256" key="3">
    <source>
        <dbReference type="ARBA" id="ARBA00012780"/>
    </source>
</evidence>
<dbReference type="STRING" id="149040.A0A194XNQ1"/>
<dbReference type="GO" id="GO:0071555">
    <property type="term" value="P:cell wall organization"/>
    <property type="evidence" value="ECO:0007669"/>
    <property type="project" value="UniProtKB-KW"/>
</dbReference>
<accession>A0A194XNQ1</accession>
<dbReference type="GO" id="GO:0009986">
    <property type="term" value="C:cell surface"/>
    <property type="evidence" value="ECO:0007669"/>
    <property type="project" value="TreeGrafter"/>
</dbReference>
<evidence type="ECO:0000256" key="7">
    <source>
        <dbReference type="ARBA" id="ARBA00023316"/>
    </source>
</evidence>
<proteinExistence type="inferred from homology"/>
<dbReference type="EC" id="3.2.1.39" evidence="3"/>
<feature type="domain" description="Glycosyl hydrolase family 81 N-terminal" evidence="10">
    <location>
        <begin position="226"/>
        <end position="546"/>
    </location>
</feature>
<dbReference type="InParanoid" id="A0A194XNQ1"/>